<dbReference type="Pfam" id="PF01571">
    <property type="entry name" value="GCV_T"/>
    <property type="match status" value="1"/>
</dbReference>
<dbReference type="Gene3D" id="2.40.30.160">
    <property type="match status" value="1"/>
</dbReference>
<evidence type="ECO:0000313" key="2">
    <source>
        <dbReference type="EMBL" id="AOA59854.1"/>
    </source>
</evidence>
<dbReference type="Proteomes" id="UP000093391">
    <property type="component" value="Chromosome"/>
</dbReference>
<reference evidence="2 3" key="1">
    <citation type="submission" date="2016-08" db="EMBL/GenBank/DDBJ databases">
        <authorList>
            <person name="Seilhamer J.J."/>
        </authorList>
    </citation>
    <scope>NUCLEOTIDE SEQUENCE [LARGE SCALE GENOMIC DNA]</scope>
    <source>
        <strain evidence="2 3">BRTC-1</strain>
    </source>
</reference>
<dbReference type="InterPro" id="IPR045179">
    <property type="entry name" value="YgfZ/GcvT"/>
</dbReference>
<dbReference type="InterPro" id="IPR006222">
    <property type="entry name" value="GCVT_N"/>
</dbReference>
<dbReference type="STRING" id="1789224.BFG52_03530"/>
<dbReference type="NCBIfam" id="TIGR03317">
    <property type="entry name" value="ygfZ_signature"/>
    <property type="match status" value="1"/>
</dbReference>
<evidence type="ECO:0000259" key="1">
    <source>
        <dbReference type="Pfam" id="PF01571"/>
    </source>
</evidence>
<dbReference type="PANTHER" id="PTHR22602">
    <property type="entry name" value="TRANSFERASE CAF17, MITOCHONDRIAL-RELATED"/>
    <property type="match status" value="1"/>
</dbReference>
<dbReference type="SUPFAM" id="SSF103025">
    <property type="entry name" value="Folate-binding domain"/>
    <property type="match status" value="1"/>
</dbReference>
<feature type="domain" description="GCVT N-terminal" evidence="1">
    <location>
        <begin position="6"/>
        <end position="90"/>
    </location>
</feature>
<organism evidence="2 3">
    <name type="scientific">Acinetobacter larvae</name>
    <dbReference type="NCBI Taxonomy" id="1789224"/>
    <lineage>
        <taxon>Bacteria</taxon>
        <taxon>Pseudomonadati</taxon>
        <taxon>Pseudomonadota</taxon>
        <taxon>Gammaproteobacteria</taxon>
        <taxon>Moraxellales</taxon>
        <taxon>Moraxellaceae</taxon>
        <taxon>Acinetobacter</taxon>
    </lineage>
</organism>
<dbReference type="InterPro" id="IPR017703">
    <property type="entry name" value="YgfZ/GCV_T_CS"/>
</dbReference>
<name>A0A1B2M3V6_9GAMM</name>
<dbReference type="Gene3D" id="3.30.70.1400">
    <property type="entry name" value="Aminomethyltransferase beta-barrel domains"/>
    <property type="match status" value="1"/>
</dbReference>
<keyword evidence="3" id="KW-1185">Reference proteome</keyword>
<gene>
    <name evidence="2" type="ORF">BFG52_03530</name>
</gene>
<evidence type="ECO:0000313" key="3">
    <source>
        <dbReference type="Proteomes" id="UP000093391"/>
    </source>
</evidence>
<dbReference type="KEGG" id="ala:BFG52_03530"/>
<dbReference type="EMBL" id="CP016895">
    <property type="protein sequence ID" value="AOA59854.1"/>
    <property type="molecule type" value="Genomic_DNA"/>
</dbReference>
<sequence length="241" mass="26968">MSSLAFSAFSLIGVDAEKFLQGQVTLNVAKLAEHSTRYSAICNLKGRIQLGLWIKKIADQHFELVCTQDQAETLSAHLKKYGAFSKMRLEALGTRYPVCQGIQTEFQEQATDITAWQLQAIDSGQAWINQINSELFQPQELRLHQRDGVHFDKGCYLGQEIIARLWFKAKPKQWLHLIEGQGAAPQFGEQLLKTVQVVNSIAIGDGYRALVVAKPESLRELNVTVIDLPEALNGDVARPQH</sequence>
<dbReference type="PANTHER" id="PTHR22602:SF0">
    <property type="entry name" value="TRANSFERASE CAF17, MITOCHONDRIAL-RELATED"/>
    <property type="match status" value="1"/>
</dbReference>
<accession>A0A1B2M3V6</accession>
<dbReference type="RefSeq" id="WP_067559077.1">
    <property type="nucleotide sequence ID" value="NZ_CP016895.1"/>
</dbReference>
<dbReference type="AlphaFoldDB" id="A0A1B2M3V6"/>
<dbReference type="GO" id="GO:0016226">
    <property type="term" value="P:iron-sulfur cluster assembly"/>
    <property type="evidence" value="ECO:0007669"/>
    <property type="project" value="TreeGrafter"/>
</dbReference>
<protein>
    <submittedName>
        <fullName evidence="2">Folate-binding protein YgfZ</fullName>
    </submittedName>
</protein>
<dbReference type="OrthoDB" id="9796287at2"/>
<proteinExistence type="predicted"/>